<feature type="chain" id="PRO_5043366735" description="Fibronectin type-III domain-containing protein" evidence="9">
    <location>
        <begin position="34"/>
        <end position="489"/>
    </location>
</feature>
<comment type="subcellular location">
    <subcellularLocation>
        <location evidence="1">Membrane</location>
        <topology evidence="1">Single-pass membrane protein</topology>
    </subcellularLocation>
</comment>
<evidence type="ECO:0000256" key="1">
    <source>
        <dbReference type="ARBA" id="ARBA00004167"/>
    </source>
</evidence>
<dbReference type="AlphaFoldDB" id="A0AAQ5ZKL9"/>
<dbReference type="InterPro" id="IPR003531">
    <property type="entry name" value="Hempt_rcpt_S_F1_CS"/>
</dbReference>
<reference evidence="10" key="2">
    <citation type="submission" date="2025-08" db="UniProtKB">
        <authorList>
            <consortium name="Ensembl"/>
        </authorList>
    </citation>
    <scope>IDENTIFICATION</scope>
</reference>
<evidence type="ECO:0000256" key="8">
    <source>
        <dbReference type="SAM" id="Phobius"/>
    </source>
</evidence>
<dbReference type="Proteomes" id="UP001501940">
    <property type="component" value="Chromosome 9"/>
</dbReference>
<accession>A0AAQ5ZKL9</accession>
<dbReference type="InterPro" id="IPR013783">
    <property type="entry name" value="Ig-like_fold"/>
</dbReference>
<evidence type="ECO:0000313" key="10">
    <source>
        <dbReference type="Ensembl" id="ENSAOCP00000065342.1"/>
    </source>
</evidence>
<evidence type="ECO:0000256" key="9">
    <source>
        <dbReference type="SAM" id="SignalP"/>
    </source>
</evidence>
<name>A0AAQ5ZKL9_AMPOC</name>
<dbReference type="PANTHER" id="PTHR23037">
    <property type="entry name" value="CYTOKINE RECEPTOR"/>
    <property type="match status" value="1"/>
</dbReference>
<keyword evidence="2 8" id="KW-0812">Transmembrane</keyword>
<keyword evidence="4 8" id="KW-1133">Transmembrane helix</keyword>
<protein>
    <recommendedName>
        <fullName evidence="12">Fibronectin type-III domain-containing protein</fullName>
    </recommendedName>
</protein>
<dbReference type="PROSITE" id="PS01355">
    <property type="entry name" value="HEMATOPO_REC_S_F1"/>
    <property type="match status" value="1"/>
</dbReference>
<feature type="transmembrane region" description="Helical" evidence="8">
    <location>
        <begin position="254"/>
        <end position="277"/>
    </location>
</feature>
<keyword evidence="7" id="KW-0675">Receptor</keyword>
<evidence type="ECO:0000256" key="2">
    <source>
        <dbReference type="ARBA" id="ARBA00022692"/>
    </source>
</evidence>
<keyword evidence="5 8" id="KW-0472">Membrane</keyword>
<evidence type="ECO:0000256" key="4">
    <source>
        <dbReference type="ARBA" id="ARBA00022989"/>
    </source>
</evidence>
<dbReference type="InterPro" id="IPR036116">
    <property type="entry name" value="FN3_sf"/>
</dbReference>
<evidence type="ECO:0008006" key="12">
    <source>
        <dbReference type="Google" id="ProtNLM"/>
    </source>
</evidence>
<organism evidence="10 11">
    <name type="scientific">Amphiprion ocellaris</name>
    <name type="common">Clown anemonefish</name>
    <dbReference type="NCBI Taxonomy" id="80972"/>
    <lineage>
        <taxon>Eukaryota</taxon>
        <taxon>Metazoa</taxon>
        <taxon>Chordata</taxon>
        <taxon>Craniata</taxon>
        <taxon>Vertebrata</taxon>
        <taxon>Euteleostomi</taxon>
        <taxon>Actinopterygii</taxon>
        <taxon>Neopterygii</taxon>
        <taxon>Teleostei</taxon>
        <taxon>Neoteleostei</taxon>
        <taxon>Acanthomorphata</taxon>
        <taxon>Ovalentaria</taxon>
        <taxon>Pomacentridae</taxon>
        <taxon>Amphiprion</taxon>
    </lineage>
</organism>
<dbReference type="Ensembl" id="ENSAOCT00000044613.1">
    <property type="protein sequence ID" value="ENSAOCP00000065342.1"/>
    <property type="gene ID" value="ENSAOCG00000024262.2"/>
</dbReference>
<evidence type="ECO:0000256" key="6">
    <source>
        <dbReference type="ARBA" id="ARBA00023157"/>
    </source>
</evidence>
<dbReference type="GO" id="GO:0009897">
    <property type="term" value="C:external side of plasma membrane"/>
    <property type="evidence" value="ECO:0007669"/>
    <property type="project" value="TreeGrafter"/>
</dbReference>
<evidence type="ECO:0000256" key="5">
    <source>
        <dbReference type="ARBA" id="ARBA00023136"/>
    </source>
</evidence>
<feature type="signal peptide" evidence="9">
    <location>
        <begin position="1"/>
        <end position="33"/>
    </location>
</feature>
<dbReference type="PROSITE" id="PS51257">
    <property type="entry name" value="PROKAR_LIPOPROTEIN"/>
    <property type="match status" value="1"/>
</dbReference>
<gene>
    <name evidence="10" type="primary">TNFRSF1B</name>
</gene>
<evidence type="ECO:0000256" key="3">
    <source>
        <dbReference type="ARBA" id="ARBA00022729"/>
    </source>
</evidence>
<keyword evidence="11" id="KW-1185">Reference proteome</keyword>
<evidence type="ECO:0000256" key="7">
    <source>
        <dbReference type="ARBA" id="ARBA00023170"/>
    </source>
</evidence>
<dbReference type="GO" id="GO:0004896">
    <property type="term" value="F:cytokine receptor activity"/>
    <property type="evidence" value="ECO:0007669"/>
    <property type="project" value="InterPro"/>
</dbReference>
<evidence type="ECO:0000313" key="11">
    <source>
        <dbReference type="Proteomes" id="UP001501940"/>
    </source>
</evidence>
<keyword evidence="3 9" id="KW-0732">Signal</keyword>
<dbReference type="GeneTree" id="ENSGT00940000167095"/>
<sequence length="489" mass="54282">MSAKSDTPIQEGMRGRQLLFVLCCSSILAVTSCITADGLLCVNDYWHTVTCVLNISDNPVRESNSNYSLNFIDVDPSFGGTVSCPLTVVNHSYRCDCKLKNEEEDYFGDFDNYRIEVCAGSDCHFVTDFDPSENIQLTPPPELVVQRTSKTLNITFKSRYDSTNTDRLIADSLKYELLLQTSQRNTVTNKTLTLSSPERSMSIDEESQLTADAQHCIKVRYTVNKEYSGVWSEWSQPTCWKTKAEETFSEQDNIFVILVKCLGPVCAFAGVLLFVLYSPTVRMKIKTLSHTPSPAPFFQPLFKQHHGNLQEWLSPHGQVVLTYKTEEILTTDVVAVVPKSITKDPEENQELHNPSITQLALTQCQTSYVSLPGMHKAPPPITMICPKDTSYTQLPCSLWGLGIAKTEVSSPPVEDFLEISSADSGCNCEGLTQSPECSMPNSPIDDNPPPCYSNDYCILNKTAEGIVPVLVSKENCVKVLPDSVEKGDS</sequence>
<dbReference type="PANTHER" id="PTHR23037:SF35">
    <property type="entry name" value="FIBRONECTIN TYPE-III DOMAIN-CONTAINING PROTEIN"/>
    <property type="match status" value="1"/>
</dbReference>
<reference evidence="10 11" key="1">
    <citation type="submission" date="2022-01" db="EMBL/GenBank/DDBJ databases">
        <title>A chromosome-scale genome assembly of the false clownfish, Amphiprion ocellaris.</title>
        <authorList>
            <person name="Ryu T."/>
        </authorList>
    </citation>
    <scope>NUCLEOTIDE SEQUENCE [LARGE SCALE GENOMIC DNA]</scope>
</reference>
<keyword evidence="6" id="KW-1015">Disulfide bond</keyword>
<reference evidence="10" key="3">
    <citation type="submission" date="2025-09" db="UniProtKB">
        <authorList>
            <consortium name="Ensembl"/>
        </authorList>
    </citation>
    <scope>IDENTIFICATION</scope>
</reference>
<dbReference type="Gene3D" id="2.60.40.10">
    <property type="entry name" value="Immunoglobulins"/>
    <property type="match status" value="2"/>
</dbReference>
<proteinExistence type="predicted"/>
<dbReference type="SUPFAM" id="SSF49265">
    <property type="entry name" value="Fibronectin type III"/>
    <property type="match status" value="1"/>
</dbReference>